<gene>
    <name evidence="4" type="ORF">SAMN05444388_101328</name>
</gene>
<dbReference type="SUPFAM" id="SSF53613">
    <property type="entry name" value="Ribokinase-like"/>
    <property type="match status" value="1"/>
</dbReference>
<organism evidence="4 5">
    <name type="scientific">Flavobacterium johnsoniae</name>
    <name type="common">Cytophaga johnsonae</name>
    <dbReference type="NCBI Taxonomy" id="986"/>
    <lineage>
        <taxon>Bacteria</taxon>
        <taxon>Pseudomonadati</taxon>
        <taxon>Bacteroidota</taxon>
        <taxon>Flavobacteriia</taxon>
        <taxon>Flavobacteriales</taxon>
        <taxon>Flavobacteriaceae</taxon>
        <taxon>Flavobacterium</taxon>
    </lineage>
</organism>
<proteinExistence type="predicted"/>
<evidence type="ECO:0000313" key="4">
    <source>
        <dbReference type="EMBL" id="SHG00715.1"/>
    </source>
</evidence>
<feature type="domain" description="Pyridoxamine kinase/Phosphomethylpyrimidine kinase" evidence="3">
    <location>
        <begin position="15"/>
        <end position="242"/>
    </location>
</feature>
<dbReference type="PANTHER" id="PTHR20858:SF17">
    <property type="entry name" value="HYDROXYMETHYLPYRIMIDINE_PHOSPHOMETHYLPYRIMIDINE KINASE THI20-RELATED"/>
    <property type="match status" value="1"/>
</dbReference>
<dbReference type="Gene3D" id="3.40.1190.20">
    <property type="match status" value="1"/>
</dbReference>
<name>A0A1M5GAE0_FLAJO</name>
<sequence length="251" mass="28132">MSANRPFVLTIAGLDPSGGAGILADIKTFEQHKVTGFGISTANTIQTENVFHEIQWTNSDFIIRSIETLFNSYKISTIKIGIVSSLNDLNQIISTIKNLSPTTKIVWDPVLKSTTKFEFMTIEDYSHLYKILSKIDLITPNYHEIEILFPGFISKMLCKEIKIPVNILLKGGHNETEIGTDRLFLKNEIYDLRPTEKECSEKHGSGCVLSSAIASNLACNQTIKEACKNAKKYIEKYLSSTSTLIGYHYVQ</sequence>
<accession>A0A1M5GAE0</accession>
<dbReference type="CDD" id="cd01169">
    <property type="entry name" value="HMPP_kinase"/>
    <property type="match status" value="1"/>
</dbReference>
<dbReference type="GO" id="GO:0005829">
    <property type="term" value="C:cytosol"/>
    <property type="evidence" value="ECO:0007669"/>
    <property type="project" value="TreeGrafter"/>
</dbReference>
<dbReference type="AlphaFoldDB" id="A0A1M5GAE0"/>
<dbReference type="EC" id="2.7.1.49" evidence="2"/>
<protein>
    <recommendedName>
        <fullName evidence="2">hydroxymethylpyrimidine kinase</fullName>
        <ecNumber evidence="2">2.7.1.49</ecNumber>
    </recommendedName>
</protein>
<keyword evidence="4" id="KW-0808">Transferase</keyword>
<reference evidence="4 5" key="1">
    <citation type="submission" date="2016-11" db="EMBL/GenBank/DDBJ databases">
        <authorList>
            <person name="Jaros S."/>
            <person name="Januszkiewicz K."/>
            <person name="Wedrychowicz H."/>
        </authorList>
    </citation>
    <scope>NUCLEOTIDE SEQUENCE [LARGE SCALE GENOMIC DNA]</scope>
    <source>
        <strain evidence="4 5">DSM 6792</strain>
    </source>
</reference>
<evidence type="ECO:0000313" key="5">
    <source>
        <dbReference type="Proteomes" id="UP000184112"/>
    </source>
</evidence>
<dbReference type="GO" id="GO:0009228">
    <property type="term" value="P:thiamine biosynthetic process"/>
    <property type="evidence" value="ECO:0007669"/>
    <property type="project" value="InterPro"/>
</dbReference>
<dbReference type="PANTHER" id="PTHR20858">
    <property type="entry name" value="PHOSPHOMETHYLPYRIMIDINE KINASE"/>
    <property type="match status" value="1"/>
</dbReference>
<dbReference type="EMBL" id="FQWH01000001">
    <property type="protein sequence ID" value="SHG00715.1"/>
    <property type="molecule type" value="Genomic_DNA"/>
</dbReference>
<dbReference type="InterPro" id="IPR029056">
    <property type="entry name" value="Ribokinase-like"/>
</dbReference>
<evidence type="ECO:0000256" key="2">
    <source>
        <dbReference type="ARBA" id="ARBA00012135"/>
    </source>
</evidence>
<dbReference type="Pfam" id="PF08543">
    <property type="entry name" value="Phos_pyr_kin"/>
    <property type="match status" value="1"/>
</dbReference>
<evidence type="ECO:0000256" key="1">
    <source>
        <dbReference type="ARBA" id="ARBA00004948"/>
    </source>
</evidence>
<evidence type="ECO:0000259" key="3">
    <source>
        <dbReference type="Pfam" id="PF08543"/>
    </source>
</evidence>
<comment type="pathway">
    <text evidence="1">Cofactor biosynthesis; thiamine diphosphate biosynthesis.</text>
</comment>
<dbReference type="RefSeq" id="WP_073407928.1">
    <property type="nucleotide sequence ID" value="NZ_FQWH01000001.1"/>
</dbReference>
<dbReference type="GO" id="GO:0008902">
    <property type="term" value="F:hydroxymethylpyrimidine kinase activity"/>
    <property type="evidence" value="ECO:0007669"/>
    <property type="project" value="UniProtKB-EC"/>
</dbReference>
<keyword evidence="4" id="KW-0418">Kinase</keyword>
<dbReference type="GO" id="GO:0008972">
    <property type="term" value="F:phosphomethylpyrimidine kinase activity"/>
    <property type="evidence" value="ECO:0007669"/>
    <property type="project" value="InterPro"/>
</dbReference>
<dbReference type="InterPro" id="IPR013749">
    <property type="entry name" value="PM/HMP-P_kinase-1"/>
</dbReference>
<dbReference type="InterPro" id="IPR004399">
    <property type="entry name" value="HMP/HMP-P_kinase_dom"/>
</dbReference>
<dbReference type="Proteomes" id="UP000184112">
    <property type="component" value="Unassembled WGS sequence"/>
</dbReference>